<evidence type="ECO:0000313" key="4">
    <source>
        <dbReference type="Proteomes" id="UP001175353"/>
    </source>
</evidence>
<organism evidence="3 4">
    <name type="scientific">Friedmanniomyces endolithicus</name>
    <dbReference type="NCBI Taxonomy" id="329885"/>
    <lineage>
        <taxon>Eukaryota</taxon>
        <taxon>Fungi</taxon>
        <taxon>Dikarya</taxon>
        <taxon>Ascomycota</taxon>
        <taxon>Pezizomycotina</taxon>
        <taxon>Dothideomycetes</taxon>
        <taxon>Dothideomycetidae</taxon>
        <taxon>Mycosphaerellales</taxon>
        <taxon>Teratosphaeriaceae</taxon>
        <taxon>Friedmanniomyces</taxon>
    </lineage>
</organism>
<feature type="compositionally biased region" description="Basic and acidic residues" evidence="2">
    <location>
        <begin position="33"/>
        <end position="51"/>
    </location>
</feature>
<gene>
    <name evidence="3" type="ORF">LTR91_004191</name>
</gene>
<proteinExistence type="predicted"/>
<dbReference type="AlphaFoldDB" id="A0AAN6KXI5"/>
<dbReference type="EMBL" id="JAUJLE010000024">
    <property type="protein sequence ID" value="KAK1004696.1"/>
    <property type="molecule type" value="Genomic_DNA"/>
</dbReference>
<evidence type="ECO:0000256" key="1">
    <source>
        <dbReference type="SAM" id="Coils"/>
    </source>
</evidence>
<evidence type="ECO:0000313" key="3">
    <source>
        <dbReference type="EMBL" id="KAK1004696.1"/>
    </source>
</evidence>
<feature type="coiled-coil region" evidence="1">
    <location>
        <begin position="83"/>
        <end position="159"/>
    </location>
</feature>
<sequence length="181" mass="21063">MTLAGFKKDGEVDPAHSKHVVEERCSTESLTEADSREKEGAGTQASREKMDDRIEKLDAAWQKKYDEAYILNSSSDEQLHATIARLQADVASEREKVKKAEGELAEESKRLRRCERKLRAREEGSNVWLDELEQKDEEVERKDEEMEELRHEVKYYKEEHSRAVMELAVLRDKVRRGESLI</sequence>
<dbReference type="Proteomes" id="UP001175353">
    <property type="component" value="Unassembled WGS sequence"/>
</dbReference>
<feature type="compositionally biased region" description="Basic and acidic residues" evidence="2">
    <location>
        <begin position="1"/>
        <end position="26"/>
    </location>
</feature>
<name>A0AAN6KXI5_9PEZI</name>
<evidence type="ECO:0000256" key="2">
    <source>
        <dbReference type="SAM" id="MobiDB-lite"/>
    </source>
</evidence>
<keyword evidence="4" id="KW-1185">Reference proteome</keyword>
<feature type="region of interest" description="Disordered" evidence="2">
    <location>
        <begin position="1"/>
        <end position="51"/>
    </location>
</feature>
<reference evidence="3" key="1">
    <citation type="submission" date="2023-06" db="EMBL/GenBank/DDBJ databases">
        <title>Black Yeasts Isolated from many extreme environments.</title>
        <authorList>
            <person name="Coleine C."/>
            <person name="Stajich J.E."/>
            <person name="Selbmann L."/>
        </authorList>
    </citation>
    <scope>NUCLEOTIDE SEQUENCE</scope>
    <source>
        <strain evidence="3">CCFEE 5200</strain>
    </source>
</reference>
<keyword evidence="1" id="KW-0175">Coiled coil</keyword>
<comment type="caution">
    <text evidence="3">The sequence shown here is derived from an EMBL/GenBank/DDBJ whole genome shotgun (WGS) entry which is preliminary data.</text>
</comment>
<accession>A0AAN6KXI5</accession>
<protein>
    <submittedName>
        <fullName evidence="3">Uncharacterized protein</fullName>
    </submittedName>
</protein>